<keyword evidence="1" id="KW-1133">Transmembrane helix</keyword>
<protein>
    <submittedName>
        <fullName evidence="3">Uncharacterized protein</fullName>
    </submittedName>
</protein>
<comment type="caution">
    <text evidence="3">The sequence shown here is derived from an EMBL/GenBank/DDBJ whole genome shotgun (WGS) entry which is preliminary data.</text>
</comment>
<dbReference type="EMBL" id="BMIT01000006">
    <property type="protein sequence ID" value="GGE94824.1"/>
    <property type="molecule type" value="Genomic_DNA"/>
</dbReference>
<feature type="chain" id="PRO_5046888099" evidence="2">
    <location>
        <begin position="31"/>
        <end position="74"/>
    </location>
</feature>
<keyword evidence="1" id="KW-0472">Membrane</keyword>
<gene>
    <name evidence="3" type="ORF">GCM10008027_19740</name>
</gene>
<evidence type="ECO:0000256" key="1">
    <source>
        <dbReference type="SAM" id="Phobius"/>
    </source>
</evidence>
<keyword evidence="4" id="KW-1185">Reference proteome</keyword>
<keyword evidence="1" id="KW-0812">Transmembrane</keyword>
<evidence type="ECO:0000313" key="4">
    <source>
        <dbReference type="Proteomes" id="UP000638462"/>
    </source>
</evidence>
<evidence type="ECO:0000313" key="3">
    <source>
        <dbReference type="EMBL" id="GGE94824.1"/>
    </source>
</evidence>
<reference evidence="4" key="1">
    <citation type="journal article" date="2019" name="Int. J. Syst. Evol. Microbiol.">
        <title>The Global Catalogue of Microorganisms (GCM) 10K type strain sequencing project: providing services to taxonomists for standard genome sequencing and annotation.</title>
        <authorList>
            <consortium name="The Broad Institute Genomics Platform"/>
            <consortium name="The Broad Institute Genome Sequencing Center for Infectious Disease"/>
            <person name="Wu L."/>
            <person name="Ma J."/>
        </authorList>
    </citation>
    <scope>NUCLEOTIDE SEQUENCE [LARGE SCALE GENOMIC DNA]</scope>
    <source>
        <strain evidence="4">CGMCC 1.15394</strain>
    </source>
</reference>
<dbReference type="RefSeq" id="WP_188728608.1">
    <property type="nucleotide sequence ID" value="NZ_BMIT01000006.1"/>
</dbReference>
<accession>A0ABQ1TJE6</accession>
<keyword evidence="2" id="KW-0732">Signal</keyword>
<organism evidence="3 4">
    <name type="scientific">Pseudoalteromonas gelatinilytica</name>
    <dbReference type="NCBI Taxonomy" id="1703256"/>
    <lineage>
        <taxon>Bacteria</taxon>
        <taxon>Pseudomonadati</taxon>
        <taxon>Pseudomonadota</taxon>
        <taxon>Gammaproteobacteria</taxon>
        <taxon>Alteromonadales</taxon>
        <taxon>Pseudoalteromonadaceae</taxon>
        <taxon>Pseudoalteromonas</taxon>
    </lineage>
</organism>
<name>A0ABQ1TJE6_9GAMM</name>
<feature type="transmembrane region" description="Helical" evidence="1">
    <location>
        <begin position="46"/>
        <end position="69"/>
    </location>
</feature>
<dbReference type="Gene3D" id="1.20.5.230">
    <property type="match status" value="1"/>
</dbReference>
<feature type="signal peptide" evidence="2">
    <location>
        <begin position="1"/>
        <end position="30"/>
    </location>
</feature>
<proteinExistence type="predicted"/>
<evidence type="ECO:0000256" key="2">
    <source>
        <dbReference type="SAM" id="SignalP"/>
    </source>
</evidence>
<sequence length="74" mass="7494">MKNVMNILATKRAKAGLLVTSALGSASAFAADHTEAINAAVTDGTTNYTAIVTGVITVAAIGFCIGLIVSKLRN</sequence>
<dbReference type="Proteomes" id="UP000638462">
    <property type="component" value="Unassembled WGS sequence"/>
</dbReference>